<accession>A0A504YSK9</accession>
<dbReference type="InterPro" id="IPR029071">
    <property type="entry name" value="Ubiquitin-like_domsf"/>
</dbReference>
<dbReference type="PANTHER" id="PTHR24006">
    <property type="entry name" value="UBIQUITIN CARBOXYL-TERMINAL HYDROLASE"/>
    <property type="match status" value="1"/>
</dbReference>
<dbReference type="Proteomes" id="UP000316759">
    <property type="component" value="Unassembled WGS sequence"/>
</dbReference>
<dbReference type="OrthoDB" id="289038at2759"/>
<dbReference type="InterPro" id="IPR018200">
    <property type="entry name" value="USP_CS"/>
</dbReference>
<feature type="compositionally biased region" description="Polar residues" evidence="1">
    <location>
        <begin position="1159"/>
        <end position="1189"/>
    </location>
</feature>
<evidence type="ECO:0000313" key="5">
    <source>
        <dbReference type="Proteomes" id="UP000316759"/>
    </source>
</evidence>
<evidence type="ECO:0000256" key="1">
    <source>
        <dbReference type="SAM" id="MobiDB-lite"/>
    </source>
</evidence>
<dbReference type="InterPro" id="IPR050164">
    <property type="entry name" value="Peptidase_C19"/>
</dbReference>
<protein>
    <recommendedName>
        <fullName evidence="6">Ubiquitin carboxyl-terminal hydrolase 48</fullName>
    </recommendedName>
</protein>
<dbReference type="Gene3D" id="3.90.70.10">
    <property type="entry name" value="Cysteine proteinases"/>
    <property type="match status" value="1"/>
</dbReference>
<feature type="compositionally biased region" description="Low complexity" evidence="1">
    <location>
        <begin position="1259"/>
        <end position="1275"/>
    </location>
</feature>
<feature type="compositionally biased region" description="Polar residues" evidence="1">
    <location>
        <begin position="594"/>
        <end position="619"/>
    </location>
</feature>
<dbReference type="Pfam" id="PF00443">
    <property type="entry name" value="UCH"/>
    <property type="match status" value="1"/>
</dbReference>
<dbReference type="GO" id="GO:0004843">
    <property type="term" value="F:cysteine-type deubiquitinase activity"/>
    <property type="evidence" value="ECO:0007669"/>
    <property type="project" value="InterPro"/>
</dbReference>
<dbReference type="EMBL" id="SUNJ01009009">
    <property type="protein sequence ID" value="TPP60760.1"/>
    <property type="molecule type" value="Genomic_DNA"/>
</dbReference>
<feature type="region of interest" description="Disordered" evidence="1">
    <location>
        <begin position="589"/>
        <end position="634"/>
    </location>
</feature>
<feature type="region of interest" description="Disordered" evidence="1">
    <location>
        <begin position="1060"/>
        <end position="1092"/>
    </location>
</feature>
<feature type="region of interest" description="Disordered" evidence="1">
    <location>
        <begin position="425"/>
        <end position="450"/>
    </location>
</feature>
<dbReference type="GO" id="GO:0005829">
    <property type="term" value="C:cytosol"/>
    <property type="evidence" value="ECO:0007669"/>
    <property type="project" value="TreeGrafter"/>
</dbReference>
<evidence type="ECO:0000259" key="3">
    <source>
        <dbReference type="PROSITE" id="PS50235"/>
    </source>
</evidence>
<dbReference type="InterPro" id="IPR028889">
    <property type="entry name" value="USP"/>
</dbReference>
<sequence length="1432" mass="159438">MSLGNLGTRWIWLKSVKSPEEVTESHIKSVYRLDRPLCPIGKCDSTCKQSPLCLNGLGQLKRTSLSSKTDSDTDSAISHIEKQPSKNGLKNYGSTCYLNAFLQLYFRFGKLRQAIYDLPAENDETGIINQLQIIFSQLQLSNSGVVDPGGLIEALRLCEEEQQDAPEFHCLFMNLLEARFREFGLSIVDDLFRGEIVYETRCLNCGFTSKQPSKFLELSLKVSSSSLVGCIADYLKEEPLVGENRYACSHCGGKQDGIRRVCITRAPSLLCVQLLRFTYDPRTGQRKKPKATIRFPDTLELTTLIPTESVTQSDNAVACLVPKADSSRPRTYRLCGVLLHIGTQPTSGHYIAVVRDSGFPGRETDTETGSVCDASSTELNMDYWTVCNDVEVCTIPAQQFNLARVNGSFKSASVGRLGSASPAPLGKRGKVIGPGRSKKSRLVTETGNVSTEDANPLSDFAVDFLDSSTISVETVSESKLSVQWHTSPNAYMIFYQSMDDQQPSCSDVLVPDHLRKMVEEVNLLKFQAMQDERAFQISRQERLHDLTLQLWPSDTPNVSFPETANSVSFVPTQWLSSWFDHPEQPPPMLCPSCNFHSEPSDSVTKTSPQGDGDNRTPNESASSPPSIVQCSSSKNPTSHHYPICPHKRIPIDLDPYVFRAVSTHGLRRLLNESSSVWKRFDMESLQPCYQCVRLKVALSRLKLSVTDISKSVVACLRSQNDTPPFLESPCSDMLTGTEPSHYWVGRRSLIRWRFLARDYVNMLYLDDEPAVAYPKSCRPVITKFNADALCAHGKLRANSKSVCRVPAVLWHRLVALFPGAAVPTFPVLLDQACWTAETSNPARNDKSNNENNPENTRCSDCELLEANLVQRAFKERQLLASIATPNARRLNNSFTTNLWENNPDVEQMRIRTMLADGLSLHRSAGFLTVMLTASPLSEYGQLTSTQTDGSSLIGSQKSDVYESNSHAQVVYLVPMTFIRRWRRFLRNPCPETVPKYLPSGLDGSRVLCPHNKLSMPWWSLISDGILCPLTAQEWTTLAESYPRNKVSNVADFVVREDMSDNDGIEEDDDEDEVTEGAIYGTDKYRSDSMSKTQPNAIYPPMYLASDLSSKSDWQLFPSQFSQVCTDCYARVLTDRINYQNARFRVRLVQNADEAVLEAAQNNSSENDSTGNGLSSSSTEPPISVDQSNKVGGDGGIWHPKVLRVDAKLVFGPHVRLSRIVLGCLLVDTFKETPPDQAKKFQTTLVEQPVIQSAASTDVPSTPSSQMSTCSSTSSPNVVMRSKNSRRRQKNMQQPEQIGFVRRSTRQRVHPNDLVILGSSDQPLQHLKVQLMQLIGVTPSDQHLMFKYGILFQGVELVDHTKTLQDLGLHADSLLHLWTDSPPLNTTGVQADGNFLSRRGVTTKGSISPKIPVYKTPTVPLELGFKGTRLLDN</sequence>
<feature type="region of interest" description="Disordered" evidence="1">
    <location>
        <begin position="1253"/>
        <end position="1293"/>
    </location>
</feature>
<dbReference type="STRING" id="46835.A0A504YSK9"/>
<name>A0A504YSK9_FASGI</name>
<dbReference type="PROSITE" id="PS00973">
    <property type="entry name" value="USP_2"/>
    <property type="match status" value="1"/>
</dbReference>
<reference evidence="4 5" key="1">
    <citation type="submission" date="2019-04" db="EMBL/GenBank/DDBJ databases">
        <title>Annotation for the trematode Fasciola gigantica.</title>
        <authorList>
            <person name="Choi Y.-J."/>
        </authorList>
    </citation>
    <scope>NUCLEOTIDE SEQUENCE [LARGE SCALE GENOMIC DNA]</scope>
    <source>
        <strain evidence="4">Uganda_cow_1</strain>
    </source>
</reference>
<feature type="domain" description="USP" evidence="3">
    <location>
        <begin position="87"/>
        <end position="413"/>
    </location>
</feature>
<dbReference type="PROSITE" id="PS50235">
    <property type="entry name" value="USP_3"/>
    <property type="match status" value="1"/>
</dbReference>
<dbReference type="GO" id="GO:0016579">
    <property type="term" value="P:protein deubiquitination"/>
    <property type="evidence" value="ECO:0007669"/>
    <property type="project" value="InterPro"/>
</dbReference>
<dbReference type="SUPFAM" id="SSF54236">
    <property type="entry name" value="Ubiquitin-like"/>
    <property type="match status" value="1"/>
</dbReference>
<organism evidence="4 5">
    <name type="scientific">Fasciola gigantica</name>
    <name type="common">Giant liver fluke</name>
    <dbReference type="NCBI Taxonomy" id="46835"/>
    <lineage>
        <taxon>Eukaryota</taxon>
        <taxon>Metazoa</taxon>
        <taxon>Spiralia</taxon>
        <taxon>Lophotrochozoa</taxon>
        <taxon>Platyhelminthes</taxon>
        <taxon>Trematoda</taxon>
        <taxon>Digenea</taxon>
        <taxon>Plagiorchiida</taxon>
        <taxon>Echinostomata</taxon>
        <taxon>Echinostomatoidea</taxon>
        <taxon>Fasciolidae</taxon>
        <taxon>Fasciola</taxon>
    </lineage>
</organism>
<comment type="caution">
    <text evidence="4">The sequence shown here is derived from an EMBL/GenBank/DDBJ whole genome shotgun (WGS) entry which is preliminary data.</text>
</comment>
<dbReference type="InterPro" id="IPR038765">
    <property type="entry name" value="Papain-like_cys_pep_sf"/>
</dbReference>
<dbReference type="PROSITE" id="PS00972">
    <property type="entry name" value="USP_1"/>
    <property type="match status" value="1"/>
</dbReference>
<dbReference type="SUPFAM" id="SSF54001">
    <property type="entry name" value="Cysteine proteinases"/>
    <property type="match status" value="1"/>
</dbReference>
<dbReference type="PROSITE" id="PS50053">
    <property type="entry name" value="UBIQUITIN_2"/>
    <property type="match status" value="1"/>
</dbReference>
<dbReference type="GO" id="GO:0005634">
    <property type="term" value="C:nucleus"/>
    <property type="evidence" value="ECO:0007669"/>
    <property type="project" value="TreeGrafter"/>
</dbReference>
<dbReference type="Gene3D" id="3.10.20.90">
    <property type="entry name" value="Phosphatidylinositol 3-kinase Catalytic Subunit, Chain A, domain 1"/>
    <property type="match status" value="1"/>
</dbReference>
<feature type="compositionally biased region" description="Low complexity" evidence="1">
    <location>
        <begin position="620"/>
        <end position="633"/>
    </location>
</feature>
<keyword evidence="5" id="KW-1185">Reference proteome</keyword>
<evidence type="ECO:0008006" key="6">
    <source>
        <dbReference type="Google" id="ProtNLM"/>
    </source>
</evidence>
<evidence type="ECO:0000259" key="2">
    <source>
        <dbReference type="PROSITE" id="PS50053"/>
    </source>
</evidence>
<feature type="compositionally biased region" description="Acidic residues" evidence="1">
    <location>
        <begin position="1060"/>
        <end position="1074"/>
    </location>
</feature>
<feature type="domain" description="Ubiquitin-like" evidence="2">
    <location>
        <begin position="1297"/>
        <end position="1376"/>
    </location>
</feature>
<dbReference type="InterPro" id="IPR001394">
    <property type="entry name" value="Peptidase_C19_UCH"/>
</dbReference>
<proteinExistence type="predicted"/>
<feature type="region of interest" description="Disordered" evidence="1">
    <location>
        <begin position="1158"/>
        <end position="1190"/>
    </location>
</feature>
<gene>
    <name evidence="4" type="ORF">FGIG_04536</name>
</gene>
<evidence type="ECO:0000313" key="4">
    <source>
        <dbReference type="EMBL" id="TPP60760.1"/>
    </source>
</evidence>
<dbReference type="InterPro" id="IPR000626">
    <property type="entry name" value="Ubiquitin-like_dom"/>
</dbReference>